<reference evidence="1 2" key="1">
    <citation type="submission" date="2011-11" db="EMBL/GenBank/DDBJ databases">
        <title>The Genome Sequence of Dialister succinatiphilus YIT 11850.</title>
        <authorList>
            <consortium name="The Broad Institute Genome Sequencing Platform"/>
            <person name="Earl A."/>
            <person name="Ward D."/>
            <person name="Feldgarden M."/>
            <person name="Gevers D."/>
            <person name="Morotomi M."/>
            <person name="Young S.K."/>
            <person name="Zeng Q."/>
            <person name="Gargeya S."/>
            <person name="Fitzgerald M."/>
            <person name="Haas B."/>
            <person name="Abouelleil A."/>
            <person name="Alvarado L."/>
            <person name="Arachchi H.M."/>
            <person name="Berlin A."/>
            <person name="Brown A."/>
            <person name="Chapman S.B."/>
            <person name="Dunbar C."/>
            <person name="Gearin G."/>
            <person name="Goldberg J."/>
            <person name="Griggs A."/>
            <person name="Gujja S."/>
            <person name="Heiman D."/>
            <person name="Howarth C."/>
            <person name="Lui A."/>
            <person name="MacDonald P.J.P."/>
            <person name="Montmayeur A."/>
            <person name="Murphy C."/>
            <person name="Neiman D."/>
            <person name="Pearson M."/>
            <person name="Priest M."/>
            <person name="Roberts A."/>
            <person name="Saif S."/>
            <person name="Shea T."/>
            <person name="Sisk P."/>
            <person name="Stolte C."/>
            <person name="Sykes S."/>
            <person name="Wortman J."/>
            <person name="Nusbaum C."/>
            <person name="Birren B."/>
        </authorList>
    </citation>
    <scope>NUCLEOTIDE SEQUENCE [LARGE SCALE GENOMIC DNA]</scope>
    <source>
        <strain evidence="1 2">YIT 11850</strain>
    </source>
</reference>
<sequence length="182" mass="19964">MCLTAPLALGGLKIDRPLAGGFLGLTALSGLRVVETAVAAVYSRLTAEKPNNRASPVEMHPFCLRHLPRRGRFALCLTFISYVMNCISEISRLQRLFPLWYLRHHLPPAVRWDYNPPRSNHFISISRHSIARTSPFGGSTAAGGDRGAFPTPPGRFACFAFARQGGCMVLYKLAAQPPTTTL</sequence>
<organism evidence="1 2">
    <name type="scientific">Dialister succinatiphilus YIT 11850</name>
    <dbReference type="NCBI Taxonomy" id="742743"/>
    <lineage>
        <taxon>Bacteria</taxon>
        <taxon>Bacillati</taxon>
        <taxon>Bacillota</taxon>
        <taxon>Negativicutes</taxon>
        <taxon>Veillonellales</taxon>
        <taxon>Veillonellaceae</taxon>
        <taxon>Dialister</taxon>
    </lineage>
</organism>
<proteinExistence type="predicted"/>
<name>H1CXT4_9FIRM</name>
<dbReference type="HOGENOM" id="CLU_1479817_0_0_9"/>
<protein>
    <submittedName>
        <fullName evidence="1">Uncharacterized protein</fullName>
    </submittedName>
</protein>
<gene>
    <name evidence="1" type="ORF">HMPREF9453_00172</name>
</gene>
<evidence type="ECO:0000313" key="1">
    <source>
        <dbReference type="EMBL" id="EHO63894.1"/>
    </source>
</evidence>
<dbReference type="EMBL" id="ADLT01000006">
    <property type="protein sequence ID" value="EHO63894.1"/>
    <property type="molecule type" value="Genomic_DNA"/>
</dbReference>
<evidence type="ECO:0000313" key="2">
    <source>
        <dbReference type="Proteomes" id="UP000003277"/>
    </source>
</evidence>
<dbReference type="AlphaFoldDB" id="H1CXT4"/>
<accession>H1CXT4</accession>
<comment type="caution">
    <text evidence="1">The sequence shown here is derived from an EMBL/GenBank/DDBJ whole genome shotgun (WGS) entry which is preliminary data.</text>
</comment>
<dbReference type="Proteomes" id="UP000003277">
    <property type="component" value="Unassembled WGS sequence"/>
</dbReference>
<keyword evidence="2" id="KW-1185">Reference proteome</keyword>